<dbReference type="PANTHER" id="PTHR12526">
    <property type="entry name" value="GLYCOSYLTRANSFERASE"/>
    <property type="match status" value="1"/>
</dbReference>
<dbReference type="CDD" id="cd03811">
    <property type="entry name" value="GT4_GT28_WabH-like"/>
    <property type="match status" value="1"/>
</dbReference>
<dbReference type="SUPFAM" id="SSF53756">
    <property type="entry name" value="UDP-Glycosyltransferase/glycogen phosphorylase"/>
    <property type="match status" value="1"/>
</dbReference>
<feature type="domain" description="Glycosyltransferase subfamily 4-like N-terminal" evidence="2">
    <location>
        <begin position="13"/>
        <end position="138"/>
    </location>
</feature>
<dbReference type="Gene3D" id="3.40.50.2000">
    <property type="entry name" value="Glycogen Phosphorylase B"/>
    <property type="match status" value="2"/>
</dbReference>
<dbReference type="EMBL" id="JAQQKW010000003">
    <property type="protein sequence ID" value="MDC7694149.1"/>
    <property type="molecule type" value="Genomic_DNA"/>
</dbReference>
<reference evidence="3 4" key="1">
    <citation type="submission" date="2023-01" db="EMBL/GenBank/DDBJ databases">
        <title>Novel species of the genus Asticcacaulis isolated from rivers.</title>
        <authorList>
            <person name="Lu H."/>
        </authorList>
    </citation>
    <scope>NUCLEOTIDE SEQUENCE [LARGE SCALE GENOMIC DNA]</scope>
    <source>
        <strain evidence="3 4">DXS10W</strain>
    </source>
</reference>
<sequence>MRIVNLMLAKGRGGLESMAVRYHEALVAEGFEVMSIGHAKGLLAEKVKPEQFARLNSGFTGDPLAALTLGRLAKRFKADLIIAHGNRAIALAGHALAGWGGRTLGVVHNFRFKPGLTKLRAAIAVSPAVQAAITARYPRLETHLLENFTPLVMHPVKTFPLDAPRIGSLGRLHVNKGFDVLIRAAGLLRDRGTEVSLLIAGDGPEKAALEALIGELKVQDRVTLAGWIEPPHDFLASLDLFVLSSRVEPFGLVVAEAMAAGVPIVSTRIDGPRHILQDGELATLIPPEDPQALAGALEAIMNDWPPVLDRACHAQAHALETYGLIAGQTRLKSLINQFEPEN</sequence>
<name>A0ABT5ID88_9CAUL</name>
<dbReference type="Proteomes" id="UP001216595">
    <property type="component" value="Unassembled WGS sequence"/>
</dbReference>
<dbReference type="InterPro" id="IPR028098">
    <property type="entry name" value="Glyco_trans_4-like_N"/>
</dbReference>
<evidence type="ECO:0000313" key="4">
    <source>
        <dbReference type="Proteomes" id="UP001216595"/>
    </source>
</evidence>
<comment type="caution">
    <text evidence="3">The sequence shown here is derived from an EMBL/GenBank/DDBJ whole genome shotgun (WGS) entry which is preliminary data.</text>
</comment>
<feature type="domain" description="Glycosyl transferase family 1" evidence="1">
    <location>
        <begin position="156"/>
        <end position="304"/>
    </location>
</feature>
<evidence type="ECO:0000259" key="1">
    <source>
        <dbReference type="Pfam" id="PF00534"/>
    </source>
</evidence>
<dbReference type="RefSeq" id="WP_272740858.1">
    <property type="nucleotide sequence ID" value="NZ_JAQQKW010000003.1"/>
</dbReference>
<dbReference type="InterPro" id="IPR001296">
    <property type="entry name" value="Glyco_trans_1"/>
</dbReference>
<keyword evidence="4" id="KW-1185">Reference proteome</keyword>
<accession>A0ABT5ID88</accession>
<dbReference type="Pfam" id="PF13439">
    <property type="entry name" value="Glyco_transf_4"/>
    <property type="match status" value="1"/>
</dbReference>
<proteinExistence type="predicted"/>
<dbReference type="Pfam" id="PF00534">
    <property type="entry name" value="Glycos_transf_1"/>
    <property type="match status" value="1"/>
</dbReference>
<protein>
    <submittedName>
        <fullName evidence="3">Glycosyltransferase</fullName>
    </submittedName>
</protein>
<evidence type="ECO:0000313" key="3">
    <source>
        <dbReference type="EMBL" id="MDC7694149.1"/>
    </source>
</evidence>
<evidence type="ECO:0000259" key="2">
    <source>
        <dbReference type="Pfam" id="PF13439"/>
    </source>
</evidence>
<organism evidence="3 4">
    <name type="scientific">Asticcacaulis currens</name>
    <dbReference type="NCBI Taxonomy" id="2984210"/>
    <lineage>
        <taxon>Bacteria</taxon>
        <taxon>Pseudomonadati</taxon>
        <taxon>Pseudomonadota</taxon>
        <taxon>Alphaproteobacteria</taxon>
        <taxon>Caulobacterales</taxon>
        <taxon>Caulobacteraceae</taxon>
        <taxon>Asticcacaulis</taxon>
    </lineage>
</organism>
<gene>
    <name evidence="3" type="ORF">PQU94_07605</name>
</gene>